<accession>A0A444RKP4</accession>
<comment type="caution">
    <text evidence="1">The sequence shown here is derived from an EMBL/GenBank/DDBJ whole genome shotgun (WGS) entry which is preliminary data.</text>
</comment>
<organism evidence="1 2">
    <name type="scientific">Verticillium dahliae</name>
    <name type="common">Verticillium wilt</name>
    <dbReference type="NCBI Taxonomy" id="27337"/>
    <lineage>
        <taxon>Eukaryota</taxon>
        <taxon>Fungi</taxon>
        <taxon>Dikarya</taxon>
        <taxon>Ascomycota</taxon>
        <taxon>Pezizomycotina</taxon>
        <taxon>Sordariomycetes</taxon>
        <taxon>Hypocreomycetidae</taxon>
        <taxon>Glomerellales</taxon>
        <taxon>Plectosphaerellaceae</taxon>
        <taxon>Verticillium</taxon>
    </lineage>
</organism>
<evidence type="ECO:0000313" key="2">
    <source>
        <dbReference type="Proteomes" id="UP000288725"/>
    </source>
</evidence>
<proteinExistence type="predicted"/>
<dbReference type="EMBL" id="RSDZ01000169">
    <property type="protein sequence ID" value="RXG41801.1"/>
    <property type="molecule type" value="Genomic_DNA"/>
</dbReference>
<dbReference type="AlphaFoldDB" id="A0A444RKP4"/>
<name>A0A444RKP4_VERDA</name>
<evidence type="ECO:0000313" key="1">
    <source>
        <dbReference type="EMBL" id="RXG41801.1"/>
    </source>
</evidence>
<evidence type="ECO:0008006" key="3">
    <source>
        <dbReference type="Google" id="ProtNLM"/>
    </source>
</evidence>
<protein>
    <recommendedName>
        <fullName evidence="3">Fungal N-terminal domain-containing protein</fullName>
    </recommendedName>
</protein>
<gene>
    <name evidence="1" type="ORF">VDGE_09507</name>
</gene>
<sequence length="224" mass="24740">MAEAIGLSASIIAIVDLSAKLASHCKFYVESVQDARADFRKLLIEITSVGNAVDILQFLIDHDPDFESDQLLSLSGESGSIAGCLDALTQLKTMLPPPEDIDSGNSRLSMKSRMKNIATRLAWPLKKTRAMGLLGDIMKHKATIQLVMIGDISKDVKEIKTSVRNIQKKLTDAERHNLLNWLTTIDPSSIHGEAHAFYEEGTGDWVSRDPAWQVNRLEQKATAQ</sequence>
<dbReference type="Proteomes" id="UP000288725">
    <property type="component" value="Unassembled WGS sequence"/>
</dbReference>
<reference evidence="1 2" key="1">
    <citation type="submission" date="2018-12" db="EMBL/GenBank/DDBJ databases">
        <title>Genome of Verticillium dahliae isolate Getta Getta.</title>
        <authorList>
            <person name="Gardiner D.M."/>
        </authorList>
    </citation>
    <scope>NUCLEOTIDE SEQUENCE [LARGE SCALE GENOMIC DNA]</scope>
    <source>
        <strain evidence="1 2">Getta Getta</strain>
    </source>
</reference>